<proteinExistence type="predicted"/>
<comment type="caution">
    <text evidence="1">The sequence shown here is derived from an EMBL/GenBank/DDBJ whole genome shotgun (WGS) entry which is preliminary data.</text>
</comment>
<evidence type="ECO:0000313" key="2">
    <source>
        <dbReference type="Proteomes" id="UP000281985"/>
    </source>
</evidence>
<keyword evidence="1" id="KW-0378">Hydrolase</keyword>
<protein>
    <submittedName>
        <fullName evidence="1">Alpha/beta hydrolase</fullName>
    </submittedName>
</protein>
<dbReference type="Gene3D" id="3.40.50.1820">
    <property type="entry name" value="alpha/beta hydrolase"/>
    <property type="match status" value="1"/>
</dbReference>
<dbReference type="AlphaFoldDB" id="A0A3M0FUQ4"/>
<dbReference type="InterPro" id="IPR050583">
    <property type="entry name" value="Mycobacterial_A85_antigen"/>
</dbReference>
<dbReference type="EMBL" id="REFV01000020">
    <property type="protein sequence ID" value="RMB56238.1"/>
    <property type="molecule type" value="Genomic_DNA"/>
</dbReference>
<name>A0A3M0FUQ4_9FLAO</name>
<dbReference type="Pfam" id="PF00756">
    <property type="entry name" value="Esterase"/>
    <property type="match status" value="1"/>
</dbReference>
<dbReference type="Proteomes" id="UP000281985">
    <property type="component" value="Unassembled WGS sequence"/>
</dbReference>
<dbReference type="InterPro" id="IPR000801">
    <property type="entry name" value="Esterase-like"/>
</dbReference>
<reference evidence="1 2" key="1">
    <citation type="submission" date="2018-10" db="EMBL/GenBank/DDBJ databases">
        <title>Dokdonia luteus sp. nov., isolated from sea water.</title>
        <authorList>
            <person name="Zhou L.Y."/>
            <person name="Du Z.J."/>
        </authorList>
    </citation>
    <scope>NUCLEOTIDE SEQUENCE [LARGE SCALE GENOMIC DNA]</scope>
    <source>
        <strain evidence="1 2">SH27</strain>
    </source>
</reference>
<gene>
    <name evidence="1" type="ORF">EAX61_15395</name>
</gene>
<accession>A0A3M0FUQ4</accession>
<dbReference type="InterPro" id="IPR029058">
    <property type="entry name" value="AB_hydrolase_fold"/>
</dbReference>
<evidence type="ECO:0000313" key="1">
    <source>
        <dbReference type="EMBL" id="RMB56238.1"/>
    </source>
</evidence>
<dbReference type="OrthoDB" id="9784036at2"/>
<dbReference type="PANTHER" id="PTHR48098">
    <property type="entry name" value="ENTEROCHELIN ESTERASE-RELATED"/>
    <property type="match status" value="1"/>
</dbReference>
<sequence>MKQIFFLLFAFWTVTCFSQNQFAEKEPFVIGETLTFQSDVLKEKRVVNIYLPPSYESENKKAYPVIYLLDGSADEDFIHIAGLVQFSTFPWAQLIPESIVVGIANVDRKRDFTYPTTNAKDKADFPTTGGSEKFIAFLENELQPLINRQYRTTMERTIIGQSLGGLLATEILWKKPELFSNYIIISPSLWWDDNSLLPLKRAPLDNPKKVFVAVGEEGPIMESGAMALTAQLKQDRLIQTSFKYLEDLDHSNTLHIAVYEGFKAIYKKDVTKD</sequence>
<keyword evidence="2" id="KW-1185">Reference proteome</keyword>
<dbReference type="SUPFAM" id="SSF53474">
    <property type="entry name" value="alpha/beta-Hydrolases"/>
    <property type="match status" value="1"/>
</dbReference>
<dbReference type="RefSeq" id="WP_121918603.1">
    <property type="nucleotide sequence ID" value="NZ_REFV01000020.1"/>
</dbReference>
<dbReference type="GO" id="GO:0016787">
    <property type="term" value="F:hydrolase activity"/>
    <property type="evidence" value="ECO:0007669"/>
    <property type="project" value="UniProtKB-KW"/>
</dbReference>
<dbReference type="PANTHER" id="PTHR48098:SF6">
    <property type="entry name" value="FERRI-BACILLIBACTIN ESTERASE BESA"/>
    <property type="match status" value="1"/>
</dbReference>
<organism evidence="1 2">
    <name type="scientific">Dokdonia sinensis</name>
    <dbReference type="NCBI Taxonomy" id="2479847"/>
    <lineage>
        <taxon>Bacteria</taxon>
        <taxon>Pseudomonadati</taxon>
        <taxon>Bacteroidota</taxon>
        <taxon>Flavobacteriia</taxon>
        <taxon>Flavobacteriales</taxon>
        <taxon>Flavobacteriaceae</taxon>
        <taxon>Dokdonia</taxon>
    </lineage>
</organism>